<keyword evidence="9" id="KW-1185">Reference proteome</keyword>
<dbReference type="InterPro" id="IPR052093">
    <property type="entry name" value="HR_Repair_Mediator"/>
</dbReference>
<evidence type="ECO:0000256" key="5">
    <source>
        <dbReference type="ARBA" id="ARBA00023204"/>
    </source>
</evidence>
<name>A0A8X7WCF8_BRACI</name>
<evidence type="ECO:0000256" key="2">
    <source>
        <dbReference type="ARBA" id="ARBA00022741"/>
    </source>
</evidence>
<dbReference type="AlphaFoldDB" id="A0A8X7WCF8"/>
<keyword evidence="4" id="KW-0067">ATP-binding</keyword>
<proteinExistence type="predicted"/>
<sequence length="165" mass="18235">MLKKRFANNNDSDSDDGDTTVMETSRLPLSFSIRGKLISSGYTSLSLISSVSSTDLARDVNIKKAEAFEILKMANQITKSSSCNGKSSSLVNGDSWSHSCTNRVILYWNGDERYTYIDKSPSLPSAFASYSVTSIGLRNSYSSSKRVKMMRIKHETFVVLAFQVG</sequence>
<gene>
    <name evidence="8" type="ORF">Bca52824_010314</name>
</gene>
<evidence type="ECO:0000256" key="3">
    <source>
        <dbReference type="ARBA" id="ARBA00022763"/>
    </source>
</evidence>
<dbReference type="OrthoDB" id="1861185at2759"/>
<accession>A0A8X7WCF8</accession>
<keyword evidence="6" id="KW-0539">Nucleus</keyword>
<dbReference type="GO" id="GO:0000400">
    <property type="term" value="F:four-way junction DNA binding"/>
    <property type="evidence" value="ECO:0007669"/>
    <property type="project" value="TreeGrafter"/>
</dbReference>
<reference evidence="8 9" key="1">
    <citation type="submission" date="2020-02" db="EMBL/GenBank/DDBJ databases">
        <authorList>
            <person name="Ma Q."/>
            <person name="Huang Y."/>
            <person name="Song X."/>
            <person name="Pei D."/>
        </authorList>
    </citation>
    <scope>NUCLEOTIDE SEQUENCE [LARGE SCALE GENOMIC DNA]</scope>
    <source>
        <strain evidence="8">Sxm20200214</strain>
        <tissue evidence="8">Leaf</tissue>
    </source>
</reference>
<organism evidence="8 9">
    <name type="scientific">Brassica carinata</name>
    <name type="common">Ethiopian mustard</name>
    <name type="synonym">Abyssinian cabbage</name>
    <dbReference type="NCBI Taxonomy" id="52824"/>
    <lineage>
        <taxon>Eukaryota</taxon>
        <taxon>Viridiplantae</taxon>
        <taxon>Streptophyta</taxon>
        <taxon>Embryophyta</taxon>
        <taxon>Tracheophyta</taxon>
        <taxon>Spermatophyta</taxon>
        <taxon>Magnoliopsida</taxon>
        <taxon>eudicotyledons</taxon>
        <taxon>Gunneridae</taxon>
        <taxon>Pentapetalae</taxon>
        <taxon>rosids</taxon>
        <taxon>malvids</taxon>
        <taxon>Brassicales</taxon>
        <taxon>Brassicaceae</taxon>
        <taxon>Brassiceae</taxon>
        <taxon>Brassica</taxon>
    </lineage>
</organism>
<dbReference type="InterPro" id="IPR027417">
    <property type="entry name" value="P-loop_NTPase"/>
</dbReference>
<dbReference type="GO" id="GO:0033065">
    <property type="term" value="C:Rad51C-XRCC3 complex"/>
    <property type="evidence" value="ECO:0007669"/>
    <property type="project" value="TreeGrafter"/>
</dbReference>
<dbReference type="GO" id="GO:0005657">
    <property type="term" value="C:replication fork"/>
    <property type="evidence" value="ECO:0007669"/>
    <property type="project" value="TreeGrafter"/>
</dbReference>
<dbReference type="GO" id="GO:0000707">
    <property type="term" value="P:meiotic DNA recombinase assembly"/>
    <property type="evidence" value="ECO:0007669"/>
    <property type="project" value="TreeGrafter"/>
</dbReference>
<evidence type="ECO:0000256" key="4">
    <source>
        <dbReference type="ARBA" id="ARBA00022840"/>
    </source>
</evidence>
<dbReference type="GO" id="GO:0008821">
    <property type="term" value="F:crossover junction DNA endonuclease activity"/>
    <property type="evidence" value="ECO:0007669"/>
    <property type="project" value="TreeGrafter"/>
</dbReference>
<evidence type="ECO:0000256" key="1">
    <source>
        <dbReference type="ARBA" id="ARBA00004123"/>
    </source>
</evidence>
<dbReference type="GO" id="GO:0005524">
    <property type="term" value="F:ATP binding"/>
    <property type="evidence" value="ECO:0007669"/>
    <property type="project" value="UniProtKB-KW"/>
</dbReference>
<dbReference type="Proteomes" id="UP000886595">
    <property type="component" value="Unassembled WGS sequence"/>
</dbReference>
<dbReference type="PANTHER" id="PTHR46239">
    <property type="entry name" value="DNA REPAIR PROTEIN RAD51 HOMOLOG 3 RAD51C"/>
    <property type="match status" value="1"/>
</dbReference>
<keyword evidence="5" id="KW-0234">DNA repair</keyword>
<dbReference type="GO" id="GO:0007131">
    <property type="term" value="P:reciprocal meiotic recombination"/>
    <property type="evidence" value="ECO:0007669"/>
    <property type="project" value="TreeGrafter"/>
</dbReference>
<comment type="subcellular location">
    <subcellularLocation>
        <location evidence="1">Nucleus</location>
    </subcellularLocation>
</comment>
<evidence type="ECO:0000256" key="6">
    <source>
        <dbReference type="ARBA" id="ARBA00023242"/>
    </source>
</evidence>
<dbReference type="PANTHER" id="PTHR46239:SF1">
    <property type="entry name" value="DNA REPAIR PROTEIN RAD51 HOMOLOG 3"/>
    <property type="match status" value="1"/>
</dbReference>
<evidence type="ECO:0000313" key="8">
    <source>
        <dbReference type="EMBL" id="KAG2327586.1"/>
    </source>
</evidence>
<protein>
    <submittedName>
        <fullName evidence="8">Uncharacterized protein</fullName>
    </submittedName>
</protein>
<keyword evidence="3" id="KW-0227">DNA damage</keyword>
<comment type="caution">
    <text evidence="8">The sequence shown here is derived from an EMBL/GenBank/DDBJ whole genome shotgun (WGS) entry which is preliminary data.</text>
</comment>
<dbReference type="Gene3D" id="3.40.50.300">
    <property type="entry name" value="P-loop containing nucleotide triphosphate hydrolases"/>
    <property type="match status" value="1"/>
</dbReference>
<feature type="region of interest" description="Disordered" evidence="7">
    <location>
        <begin position="1"/>
        <end position="21"/>
    </location>
</feature>
<dbReference type="GO" id="GO:0033063">
    <property type="term" value="C:Rad51B-Rad51C-Rad51D-XRCC2 complex"/>
    <property type="evidence" value="ECO:0007669"/>
    <property type="project" value="TreeGrafter"/>
</dbReference>
<keyword evidence="2" id="KW-0547">Nucleotide-binding</keyword>
<dbReference type="EMBL" id="JAAMPC010000002">
    <property type="protein sequence ID" value="KAG2327586.1"/>
    <property type="molecule type" value="Genomic_DNA"/>
</dbReference>
<evidence type="ECO:0000256" key="7">
    <source>
        <dbReference type="SAM" id="MobiDB-lite"/>
    </source>
</evidence>
<evidence type="ECO:0000313" key="9">
    <source>
        <dbReference type="Proteomes" id="UP000886595"/>
    </source>
</evidence>